<evidence type="ECO:0000313" key="7">
    <source>
        <dbReference type="Proteomes" id="UP000322077"/>
    </source>
</evidence>
<accession>A0A5D9C7L7</accession>
<evidence type="ECO:0000313" key="6">
    <source>
        <dbReference type="EMBL" id="TZG27754.1"/>
    </source>
</evidence>
<evidence type="ECO:0000256" key="1">
    <source>
        <dbReference type="ARBA" id="ARBA00009437"/>
    </source>
</evidence>
<keyword evidence="3" id="KW-0238">DNA-binding</keyword>
<dbReference type="EMBL" id="VTOU01000002">
    <property type="protein sequence ID" value="TZG27754.1"/>
    <property type="molecule type" value="Genomic_DNA"/>
</dbReference>
<proteinExistence type="inferred from homology"/>
<dbReference type="GO" id="GO:0043565">
    <property type="term" value="F:sequence-specific DNA binding"/>
    <property type="evidence" value="ECO:0007669"/>
    <property type="project" value="TreeGrafter"/>
</dbReference>
<dbReference type="Proteomes" id="UP000322077">
    <property type="component" value="Unassembled WGS sequence"/>
</dbReference>
<dbReference type="GO" id="GO:0003700">
    <property type="term" value="F:DNA-binding transcription factor activity"/>
    <property type="evidence" value="ECO:0007669"/>
    <property type="project" value="InterPro"/>
</dbReference>
<evidence type="ECO:0000256" key="4">
    <source>
        <dbReference type="ARBA" id="ARBA00023163"/>
    </source>
</evidence>
<dbReference type="InterPro" id="IPR058163">
    <property type="entry name" value="LysR-type_TF_proteobact-type"/>
</dbReference>
<name>A0A5D9C7L7_9SPHN</name>
<dbReference type="CDD" id="cd08432">
    <property type="entry name" value="PBP2_GcdR_TrpI_HvrB_AmpR_like"/>
    <property type="match status" value="1"/>
</dbReference>
<dbReference type="FunFam" id="1.10.10.10:FF:000038">
    <property type="entry name" value="Glycine cleavage system transcriptional activator"/>
    <property type="match status" value="1"/>
</dbReference>
<keyword evidence="4" id="KW-0804">Transcription</keyword>
<dbReference type="PANTHER" id="PTHR30537:SF74">
    <property type="entry name" value="HTH-TYPE TRANSCRIPTIONAL REGULATOR TRPI"/>
    <property type="match status" value="1"/>
</dbReference>
<evidence type="ECO:0000256" key="2">
    <source>
        <dbReference type="ARBA" id="ARBA00023015"/>
    </source>
</evidence>
<evidence type="ECO:0000256" key="3">
    <source>
        <dbReference type="ARBA" id="ARBA00023125"/>
    </source>
</evidence>
<dbReference type="SUPFAM" id="SSF53850">
    <property type="entry name" value="Periplasmic binding protein-like II"/>
    <property type="match status" value="1"/>
</dbReference>
<dbReference type="InterPro" id="IPR005119">
    <property type="entry name" value="LysR_subst-bd"/>
</dbReference>
<dbReference type="PROSITE" id="PS50931">
    <property type="entry name" value="HTH_LYSR"/>
    <property type="match status" value="1"/>
</dbReference>
<dbReference type="Gene3D" id="3.40.190.10">
    <property type="entry name" value="Periplasmic binding protein-like II"/>
    <property type="match status" value="2"/>
</dbReference>
<dbReference type="Pfam" id="PF00126">
    <property type="entry name" value="HTH_1"/>
    <property type="match status" value="1"/>
</dbReference>
<dbReference type="SUPFAM" id="SSF46785">
    <property type="entry name" value="Winged helix' DNA-binding domain"/>
    <property type="match status" value="1"/>
</dbReference>
<dbReference type="Pfam" id="PF03466">
    <property type="entry name" value="LysR_substrate"/>
    <property type="match status" value="1"/>
</dbReference>
<comment type="caution">
    <text evidence="6">The sequence shown here is derived from an EMBL/GenBank/DDBJ whole genome shotgun (WGS) entry which is preliminary data.</text>
</comment>
<dbReference type="InterPro" id="IPR036388">
    <property type="entry name" value="WH-like_DNA-bd_sf"/>
</dbReference>
<dbReference type="NCBIfam" id="NF008352">
    <property type="entry name" value="PRK11139.1"/>
    <property type="match status" value="1"/>
</dbReference>
<dbReference type="RefSeq" id="WP_149521966.1">
    <property type="nucleotide sequence ID" value="NZ_VTOU01000002.1"/>
</dbReference>
<feature type="domain" description="HTH lysR-type" evidence="5">
    <location>
        <begin position="6"/>
        <end position="63"/>
    </location>
</feature>
<keyword evidence="7" id="KW-1185">Reference proteome</keyword>
<dbReference type="GO" id="GO:0006351">
    <property type="term" value="P:DNA-templated transcription"/>
    <property type="evidence" value="ECO:0007669"/>
    <property type="project" value="TreeGrafter"/>
</dbReference>
<dbReference type="PRINTS" id="PR00039">
    <property type="entry name" value="HTHLYSR"/>
</dbReference>
<dbReference type="PANTHER" id="PTHR30537">
    <property type="entry name" value="HTH-TYPE TRANSCRIPTIONAL REGULATOR"/>
    <property type="match status" value="1"/>
</dbReference>
<organism evidence="6 7">
    <name type="scientific">Sphingomonas montanisoli</name>
    <dbReference type="NCBI Taxonomy" id="2606412"/>
    <lineage>
        <taxon>Bacteria</taxon>
        <taxon>Pseudomonadati</taxon>
        <taxon>Pseudomonadota</taxon>
        <taxon>Alphaproteobacteria</taxon>
        <taxon>Sphingomonadales</taxon>
        <taxon>Sphingomonadaceae</taxon>
        <taxon>Sphingomonas</taxon>
    </lineage>
</organism>
<dbReference type="InterPro" id="IPR036390">
    <property type="entry name" value="WH_DNA-bd_sf"/>
</dbReference>
<dbReference type="InterPro" id="IPR000847">
    <property type="entry name" value="LysR_HTH_N"/>
</dbReference>
<evidence type="ECO:0000259" key="5">
    <source>
        <dbReference type="PROSITE" id="PS50931"/>
    </source>
</evidence>
<keyword evidence="2" id="KW-0805">Transcription regulation</keyword>
<dbReference type="AlphaFoldDB" id="A0A5D9C7L7"/>
<comment type="similarity">
    <text evidence="1">Belongs to the LysR transcriptional regulatory family.</text>
</comment>
<dbReference type="Gene3D" id="1.10.10.10">
    <property type="entry name" value="Winged helix-like DNA-binding domain superfamily/Winged helix DNA-binding domain"/>
    <property type="match status" value="1"/>
</dbReference>
<protein>
    <submittedName>
        <fullName evidence="6">Transcriptional regulator GcvA</fullName>
    </submittedName>
</protein>
<gene>
    <name evidence="6" type="primary">gcvA</name>
    <name evidence="6" type="ORF">FYJ91_09315</name>
</gene>
<sequence length="305" mass="33376">MARQIPPLAAVRVFEAAARHLNFTRAAEELAMTQAAVSYQIKLIEERLGAALFVRNGRRVALSPAGARLAPQVSSAFDLLDEAFGKVREEEGGVLTISAAPGIAASWLGPRLARFQISRPGIAVRLLATHELVDFARDSVDVGVRIGKGVWPGLRAIEMFPAEYTPMCSPDFLDRAGPFDTPADLLKVLRLNSDDVWWRAWLAHMGVEVGPDFDRSSIHVDSQVIESMAAMAGQGVAMLTPRFWQNEIAAGRLVQLFPYVGADSSFWLVYPEHRHATPKIRGFREWLTAEVAVESGAIAEPQPAP</sequence>
<reference evidence="6 7" key="1">
    <citation type="submission" date="2019-08" db="EMBL/GenBank/DDBJ databases">
        <authorList>
            <person name="Wang G."/>
            <person name="Xu Z."/>
        </authorList>
    </citation>
    <scope>NUCLEOTIDE SEQUENCE [LARGE SCALE GENOMIC DNA]</scope>
    <source>
        <strain evidence="6 7">ZX</strain>
    </source>
</reference>